<dbReference type="InterPro" id="IPR021367">
    <property type="entry name" value="DUF2982"/>
</dbReference>
<dbReference type="RefSeq" id="WP_343856593.1">
    <property type="nucleotide sequence ID" value="NZ_BAAAFD010000002.1"/>
</dbReference>
<comment type="caution">
    <text evidence="2">The sequence shown here is derived from an EMBL/GenBank/DDBJ whole genome shotgun (WGS) entry which is preliminary data.</text>
</comment>
<evidence type="ECO:0000313" key="3">
    <source>
        <dbReference type="Proteomes" id="UP001500359"/>
    </source>
</evidence>
<sequence>MSGIETKNNNQAAQDASIKIKAAAKRNGLTTLLIGLMVLVLAIILINVLPPFLYLASVFALSGAIVTILIGWFKMREPEHSIELTKTHIYYQHRHGKWELTWDNIQRIDIPKVSSGLEQKTLGMVGIKIKQYEPLLTTISPRLATNLLLEQRHLLLQNAHCATGGCYSNDLIENDRYKAQSGQLITGIPAMLANRMTKLRASLGYDIFISVTELDRSTEEFVALLKQCQLKVNQEHVH</sequence>
<dbReference type="Proteomes" id="UP001500359">
    <property type="component" value="Unassembled WGS sequence"/>
</dbReference>
<protein>
    <recommendedName>
        <fullName evidence="4">DUF2982 domain-containing protein</fullName>
    </recommendedName>
</protein>
<feature type="transmembrane region" description="Helical" evidence="1">
    <location>
        <begin position="52"/>
        <end position="73"/>
    </location>
</feature>
<keyword evidence="1" id="KW-0812">Transmembrane</keyword>
<name>A0ABP3WPC9_9ALTE</name>
<dbReference type="EMBL" id="BAAAFD010000002">
    <property type="protein sequence ID" value="GAA0853730.1"/>
    <property type="molecule type" value="Genomic_DNA"/>
</dbReference>
<evidence type="ECO:0000313" key="2">
    <source>
        <dbReference type="EMBL" id="GAA0853730.1"/>
    </source>
</evidence>
<proteinExistence type="predicted"/>
<feature type="transmembrane region" description="Helical" evidence="1">
    <location>
        <begin position="28"/>
        <end position="46"/>
    </location>
</feature>
<keyword evidence="1" id="KW-1133">Transmembrane helix</keyword>
<dbReference type="Pfam" id="PF11201">
    <property type="entry name" value="DUF2982"/>
    <property type="match status" value="1"/>
</dbReference>
<evidence type="ECO:0000256" key="1">
    <source>
        <dbReference type="SAM" id="Phobius"/>
    </source>
</evidence>
<accession>A0ABP3WPC9</accession>
<keyword evidence="3" id="KW-1185">Reference proteome</keyword>
<gene>
    <name evidence="2" type="ORF">GCM10009114_07160</name>
</gene>
<organism evidence="2 3">
    <name type="scientific">Aliiglaciecola litoralis</name>
    <dbReference type="NCBI Taxonomy" id="582857"/>
    <lineage>
        <taxon>Bacteria</taxon>
        <taxon>Pseudomonadati</taxon>
        <taxon>Pseudomonadota</taxon>
        <taxon>Gammaproteobacteria</taxon>
        <taxon>Alteromonadales</taxon>
        <taxon>Alteromonadaceae</taxon>
        <taxon>Aliiglaciecola</taxon>
    </lineage>
</organism>
<keyword evidence="1" id="KW-0472">Membrane</keyword>
<evidence type="ECO:0008006" key="4">
    <source>
        <dbReference type="Google" id="ProtNLM"/>
    </source>
</evidence>
<reference evidence="3" key="1">
    <citation type="journal article" date="2019" name="Int. J. Syst. Evol. Microbiol.">
        <title>The Global Catalogue of Microorganisms (GCM) 10K type strain sequencing project: providing services to taxonomists for standard genome sequencing and annotation.</title>
        <authorList>
            <consortium name="The Broad Institute Genomics Platform"/>
            <consortium name="The Broad Institute Genome Sequencing Center for Infectious Disease"/>
            <person name="Wu L."/>
            <person name="Ma J."/>
        </authorList>
    </citation>
    <scope>NUCLEOTIDE SEQUENCE [LARGE SCALE GENOMIC DNA]</scope>
    <source>
        <strain evidence="3">JCM 15896</strain>
    </source>
</reference>